<feature type="domain" description="FecR protein" evidence="2">
    <location>
        <begin position="133"/>
        <end position="222"/>
    </location>
</feature>
<evidence type="ECO:0000313" key="4">
    <source>
        <dbReference type="EMBL" id="MDF3832001.1"/>
    </source>
</evidence>
<gene>
    <name evidence="4" type="ORF">P3W85_03375</name>
</gene>
<keyword evidence="1" id="KW-1133">Transmembrane helix</keyword>
<dbReference type="Gene3D" id="3.55.50.30">
    <property type="match status" value="1"/>
</dbReference>
<reference evidence="4 5" key="1">
    <citation type="submission" date="2023-03" db="EMBL/GenBank/DDBJ databases">
        <title>Draft assemblies of triclosan tolerant bacteria isolated from returned activated sludge.</title>
        <authorList>
            <person name="Van Hamelsveld S."/>
        </authorList>
    </citation>
    <scope>NUCLEOTIDE SEQUENCE [LARGE SCALE GENOMIC DNA]</scope>
    <source>
        <strain evidence="4 5">GW210010_S58</strain>
    </source>
</reference>
<sequence>MMKTSTHKEGHAVSPAELEAQAWHWLRLLTSGDAKALDARRFRRWVQASPAHQAAYGAVKLRWDAIQAPARELQRRKPEAALPRKRAPGIPPRGRRAFLGAAVTAAAAAGVAVVYPPLGLWPALADWDADDHTRAGEQRTLVLAASVSVTLNTRTSVRRQMAGGETVGLDLISGEAAIDLNGAGRAFTVAAGAGNSLAESGQFEVRNLDGRVCVTCIDGTVRVEHPAGSRTLKSGQQAVYDAKALSGVGNVNPADASAWRKGLLVFNQTRLSDALDEINRYRPGRVVLINDSVRNKPVSGRFVIASLDVALWQLQEAFGLDARALPGGLLVLS</sequence>
<dbReference type="Pfam" id="PF04773">
    <property type="entry name" value="FecR"/>
    <property type="match status" value="1"/>
</dbReference>
<dbReference type="RefSeq" id="WP_276263727.1">
    <property type="nucleotide sequence ID" value="NZ_JARJLM010000053.1"/>
</dbReference>
<dbReference type="EMBL" id="JARJLM010000053">
    <property type="protein sequence ID" value="MDF3832001.1"/>
    <property type="molecule type" value="Genomic_DNA"/>
</dbReference>
<organism evidence="4 5">
    <name type="scientific">Cupriavidus basilensis</name>
    <dbReference type="NCBI Taxonomy" id="68895"/>
    <lineage>
        <taxon>Bacteria</taxon>
        <taxon>Pseudomonadati</taxon>
        <taxon>Pseudomonadota</taxon>
        <taxon>Betaproteobacteria</taxon>
        <taxon>Burkholderiales</taxon>
        <taxon>Burkholderiaceae</taxon>
        <taxon>Cupriavidus</taxon>
    </lineage>
</organism>
<evidence type="ECO:0000259" key="3">
    <source>
        <dbReference type="Pfam" id="PF16220"/>
    </source>
</evidence>
<dbReference type="Pfam" id="PF16220">
    <property type="entry name" value="DUF4880"/>
    <property type="match status" value="1"/>
</dbReference>
<dbReference type="InterPro" id="IPR006860">
    <property type="entry name" value="FecR"/>
</dbReference>
<evidence type="ECO:0000313" key="5">
    <source>
        <dbReference type="Proteomes" id="UP001216674"/>
    </source>
</evidence>
<evidence type="ECO:0000259" key="2">
    <source>
        <dbReference type="Pfam" id="PF04773"/>
    </source>
</evidence>
<feature type="transmembrane region" description="Helical" evidence="1">
    <location>
        <begin position="97"/>
        <end position="115"/>
    </location>
</feature>
<dbReference type="Gene3D" id="2.60.120.1440">
    <property type="match status" value="1"/>
</dbReference>
<feature type="domain" description="FecR N-terminal" evidence="3">
    <location>
        <begin position="21"/>
        <end position="59"/>
    </location>
</feature>
<evidence type="ECO:0000256" key="1">
    <source>
        <dbReference type="SAM" id="Phobius"/>
    </source>
</evidence>
<proteinExistence type="predicted"/>
<keyword evidence="5" id="KW-1185">Reference proteome</keyword>
<name>A0ABT6AJQ2_9BURK</name>
<keyword evidence="1" id="KW-0812">Transmembrane</keyword>
<accession>A0ABT6AJQ2</accession>
<protein>
    <submittedName>
        <fullName evidence="4">DUF4880 domain-containing protein</fullName>
    </submittedName>
</protein>
<dbReference type="PANTHER" id="PTHR30273:SF2">
    <property type="entry name" value="PROTEIN FECR"/>
    <property type="match status" value="1"/>
</dbReference>
<dbReference type="InterPro" id="IPR032623">
    <property type="entry name" value="FecR_N"/>
</dbReference>
<dbReference type="Proteomes" id="UP001216674">
    <property type="component" value="Unassembled WGS sequence"/>
</dbReference>
<dbReference type="PANTHER" id="PTHR30273">
    <property type="entry name" value="PERIPLASMIC SIGNAL SENSOR AND SIGMA FACTOR ACTIVATOR FECR-RELATED"/>
    <property type="match status" value="1"/>
</dbReference>
<dbReference type="InterPro" id="IPR012373">
    <property type="entry name" value="Ferrdict_sens_TM"/>
</dbReference>
<dbReference type="PIRSF" id="PIRSF018266">
    <property type="entry name" value="FecR"/>
    <property type="match status" value="1"/>
</dbReference>
<comment type="caution">
    <text evidence="4">The sequence shown here is derived from an EMBL/GenBank/DDBJ whole genome shotgun (WGS) entry which is preliminary data.</text>
</comment>
<keyword evidence="1" id="KW-0472">Membrane</keyword>